<dbReference type="Proteomes" id="UP000627838">
    <property type="component" value="Unassembled WGS sequence"/>
</dbReference>
<accession>A0ABR9JLQ9</accession>
<dbReference type="Gene3D" id="3.40.50.300">
    <property type="entry name" value="P-loop containing nucleotide triphosphate hydrolases"/>
    <property type="match status" value="1"/>
</dbReference>
<reference evidence="2 3" key="1">
    <citation type="submission" date="2020-10" db="EMBL/GenBank/DDBJ databases">
        <title>Sequencing the genomes of 1000 actinobacteria strains.</title>
        <authorList>
            <person name="Klenk H.-P."/>
        </authorList>
    </citation>
    <scope>NUCLEOTIDE SEQUENCE [LARGE SCALE GENOMIC DNA]</scope>
    <source>
        <strain evidence="2 3">DSM 46744</strain>
    </source>
</reference>
<feature type="region of interest" description="Disordered" evidence="1">
    <location>
        <begin position="1"/>
        <end position="34"/>
    </location>
</feature>
<evidence type="ECO:0000313" key="2">
    <source>
        <dbReference type="EMBL" id="MBE1531060.1"/>
    </source>
</evidence>
<name>A0ABR9JLQ9_9ACTN</name>
<protein>
    <submittedName>
        <fullName evidence="2">Uncharacterized protein</fullName>
    </submittedName>
</protein>
<keyword evidence="3" id="KW-1185">Reference proteome</keyword>
<feature type="compositionally biased region" description="Low complexity" evidence="1">
    <location>
        <begin position="9"/>
        <end position="19"/>
    </location>
</feature>
<evidence type="ECO:0000313" key="3">
    <source>
        <dbReference type="Proteomes" id="UP000627838"/>
    </source>
</evidence>
<evidence type="ECO:0000256" key="1">
    <source>
        <dbReference type="SAM" id="MobiDB-lite"/>
    </source>
</evidence>
<organism evidence="2 3">
    <name type="scientific">Actinomadura algeriensis</name>
    <dbReference type="NCBI Taxonomy" id="1679523"/>
    <lineage>
        <taxon>Bacteria</taxon>
        <taxon>Bacillati</taxon>
        <taxon>Actinomycetota</taxon>
        <taxon>Actinomycetes</taxon>
        <taxon>Streptosporangiales</taxon>
        <taxon>Thermomonosporaceae</taxon>
        <taxon>Actinomadura</taxon>
    </lineage>
</organism>
<gene>
    <name evidence="2" type="ORF">H4W34_000893</name>
</gene>
<dbReference type="InterPro" id="IPR027417">
    <property type="entry name" value="P-loop_NTPase"/>
</dbReference>
<dbReference type="EMBL" id="JADBDZ010000001">
    <property type="protein sequence ID" value="MBE1531060.1"/>
    <property type="molecule type" value="Genomic_DNA"/>
</dbReference>
<comment type="caution">
    <text evidence="2">The sequence shown here is derived from an EMBL/GenBank/DDBJ whole genome shotgun (WGS) entry which is preliminary data.</text>
</comment>
<sequence length="92" mass="9576">MTGRDVHVPAGAPAGAGAAEMPPNRDASAPSGTPYREVARMLVVNDRVRTARVKHFYGAEPADPRLCHLVPDITRKPVPAPVDLVVAAAGTA</sequence>
<proteinExistence type="predicted"/>